<gene>
    <name evidence="3" type="ORF">LRX75_00605</name>
</gene>
<dbReference type="AlphaFoldDB" id="A0A9X1NLX2"/>
<proteinExistence type="predicted"/>
<feature type="domain" description="TadE-like" evidence="2">
    <location>
        <begin position="13"/>
        <end position="55"/>
    </location>
</feature>
<dbReference type="RefSeq" id="WP_231811283.1">
    <property type="nucleotide sequence ID" value="NZ_JAJOZR010000001.1"/>
</dbReference>
<name>A0A9X1NLX2_9HYPH</name>
<evidence type="ECO:0000313" key="3">
    <source>
        <dbReference type="EMBL" id="MCD7107527.1"/>
    </source>
</evidence>
<accession>A0A9X1NLX2</accession>
<keyword evidence="1" id="KW-0812">Transmembrane</keyword>
<dbReference type="InterPro" id="IPR012495">
    <property type="entry name" value="TadE-like_dom"/>
</dbReference>
<sequence length="141" mass="15140">MSIMSRFTRDASGVAAIEFAIIAPLFLAVMFTMVAWGLYLGATHSVQQIAADTARAAVAGLSASERNALASAHIDAMKPGEFALINQKKLNVLVEDDKVRPNQFTVKLTYDASDLPIWNLMTFALPDTIIARSATIRIGGA</sequence>
<feature type="transmembrane region" description="Helical" evidence="1">
    <location>
        <begin position="12"/>
        <end position="39"/>
    </location>
</feature>
<protein>
    <submittedName>
        <fullName evidence="3">Pilus assembly protein</fullName>
    </submittedName>
</protein>
<evidence type="ECO:0000313" key="4">
    <source>
        <dbReference type="Proteomes" id="UP001139089"/>
    </source>
</evidence>
<dbReference type="Pfam" id="PF07811">
    <property type="entry name" value="TadE"/>
    <property type="match status" value="1"/>
</dbReference>
<keyword evidence="1" id="KW-0472">Membrane</keyword>
<reference evidence="3" key="1">
    <citation type="submission" date="2021-12" db="EMBL/GenBank/DDBJ databases">
        <authorList>
            <person name="Li Y."/>
        </authorList>
    </citation>
    <scope>NUCLEOTIDE SEQUENCE</scope>
    <source>
        <strain evidence="3">DKSPLA3</strain>
    </source>
</reference>
<keyword evidence="1" id="KW-1133">Transmembrane helix</keyword>
<evidence type="ECO:0000259" key="2">
    <source>
        <dbReference type="Pfam" id="PF07811"/>
    </source>
</evidence>
<dbReference type="EMBL" id="JAJOZR010000001">
    <property type="protein sequence ID" value="MCD7107527.1"/>
    <property type="molecule type" value="Genomic_DNA"/>
</dbReference>
<dbReference type="Proteomes" id="UP001139089">
    <property type="component" value="Unassembled WGS sequence"/>
</dbReference>
<evidence type="ECO:0000256" key="1">
    <source>
        <dbReference type="SAM" id="Phobius"/>
    </source>
</evidence>
<comment type="caution">
    <text evidence="3">The sequence shown here is derived from an EMBL/GenBank/DDBJ whole genome shotgun (WGS) entry which is preliminary data.</text>
</comment>
<organism evidence="3 4">
    <name type="scientific">Rhizobium quercicola</name>
    <dbReference type="NCBI Taxonomy" id="2901226"/>
    <lineage>
        <taxon>Bacteria</taxon>
        <taxon>Pseudomonadati</taxon>
        <taxon>Pseudomonadota</taxon>
        <taxon>Alphaproteobacteria</taxon>
        <taxon>Hyphomicrobiales</taxon>
        <taxon>Rhizobiaceae</taxon>
        <taxon>Rhizobium/Agrobacterium group</taxon>
        <taxon>Rhizobium</taxon>
    </lineage>
</organism>
<keyword evidence="4" id="KW-1185">Reference proteome</keyword>